<dbReference type="EMBL" id="GECU01003440">
    <property type="protein sequence ID" value="JAT04267.1"/>
    <property type="molecule type" value="Transcribed_RNA"/>
</dbReference>
<protein>
    <submittedName>
        <fullName evidence="1">Uncharacterized protein</fullName>
    </submittedName>
</protein>
<organism evidence="1">
    <name type="scientific">Homalodisca liturata</name>
    <dbReference type="NCBI Taxonomy" id="320908"/>
    <lineage>
        <taxon>Eukaryota</taxon>
        <taxon>Metazoa</taxon>
        <taxon>Ecdysozoa</taxon>
        <taxon>Arthropoda</taxon>
        <taxon>Hexapoda</taxon>
        <taxon>Insecta</taxon>
        <taxon>Pterygota</taxon>
        <taxon>Neoptera</taxon>
        <taxon>Paraneoptera</taxon>
        <taxon>Hemiptera</taxon>
        <taxon>Auchenorrhyncha</taxon>
        <taxon>Membracoidea</taxon>
        <taxon>Cicadellidae</taxon>
        <taxon>Cicadellinae</taxon>
        <taxon>Proconiini</taxon>
        <taxon>Homalodisca</taxon>
    </lineage>
</organism>
<feature type="non-terminal residue" evidence="1">
    <location>
        <position position="111"/>
    </location>
</feature>
<reference evidence="1" key="1">
    <citation type="submission" date="2015-11" db="EMBL/GenBank/DDBJ databases">
        <title>De novo transcriptome assembly of four potential Pierce s Disease insect vectors from Arizona vineyards.</title>
        <authorList>
            <person name="Tassone E.E."/>
        </authorList>
    </citation>
    <scope>NUCLEOTIDE SEQUENCE</scope>
</reference>
<name>A0A1B6JYI2_9HEMI</name>
<evidence type="ECO:0000313" key="1">
    <source>
        <dbReference type="EMBL" id="JAT04267.1"/>
    </source>
</evidence>
<sequence length="111" mass="11642">VGVSASPDDDVLVGHADVCADLGVSFKIERKVHVGKFFVGDFSLPRRLVGSPIPSLQNPPCMDKSKELNVLARSSLAAASAINKAVDCMPRAIRRRAVAGLRLGVAGMAMA</sequence>
<accession>A0A1B6JYI2</accession>
<proteinExistence type="predicted"/>
<gene>
    <name evidence="1" type="ORF">g.1777</name>
</gene>
<feature type="non-terminal residue" evidence="1">
    <location>
        <position position="1"/>
    </location>
</feature>
<dbReference type="AlphaFoldDB" id="A0A1B6JYI2"/>